<proteinExistence type="predicted"/>
<dbReference type="EMBL" id="VVIM01000003">
    <property type="protein sequence ID" value="KAB0801541.1"/>
    <property type="molecule type" value="Genomic_DNA"/>
</dbReference>
<dbReference type="Proteomes" id="UP000327044">
    <property type="component" value="Unassembled WGS sequence"/>
</dbReference>
<protein>
    <submittedName>
        <fullName evidence="6">Uncharacterized protein</fullName>
    </submittedName>
</protein>
<keyword evidence="1" id="KW-1017">Isopeptide bond</keyword>
<dbReference type="OrthoDB" id="10025028at2759"/>
<evidence type="ECO:0000259" key="4">
    <source>
        <dbReference type="Pfam" id="PF12012"/>
    </source>
</evidence>
<organism evidence="6">
    <name type="scientific">Photinus pyralis</name>
    <name type="common">Common eastern firefly</name>
    <name type="synonym">Lampyris pyralis</name>
    <dbReference type="NCBI Taxonomy" id="7054"/>
    <lineage>
        <taxon>Eukaryota</taxon>
        <taxon>Metazoa</taxon>
        <taxon>Ecdysozoa</taxon>
        <taxon>Arthropoda</taxon>
        <taxon>Hexapoda</taxon>
        <taxon>Insecta</taxon>
        <taxon>Pterygota</taxon>
        <taxon>Neoptera</taxon>
        <taxon>Endopterygota</taxon>
        <taxon>Coleoptera</taxon>
        <taxon>Polyphaga</taxon>
        <taxon>Elateriformia</taxon>
        <taxon>Elateroidea</taxon>
        <taxon>Lampyridae</taxon>
        <taxon>Lampyrinae</taxon>
        <taxon>Photinus</taxon>
    </lineage>
</organism>
<dbReference type="InParanoid" id="A0A1Y1LIZ6"/>
<keyword evidence="3" id="KW-0832">Ubl conjugation</keyword>
<keyword evidence="2" id="KW-0597">Phosphoprotein</keyword>
<name>A0A1Y1LIZ6_PHOPY</name>
<dbReference type="PANTHER" id="PTHR45736">
    <property type="entry name" value="ZINC FINGER MYM-TYPE PROTEIN"/>
    <property type="match status" value="1"/>
</dbReference>
<feature type="domain" description="QRICH1-like" evidence="5">
    <location>
        <begin position="8"/>
        <end position="68"/>
    </location>
</feature>
<dbReference type="EMBL" id="GEZM01056169">
    <property type="protein sequence ID" value="JAV72808.1"/>
    <property type="molecule type" value="Transcribed_RNA"/>
</dbReference>
<dbReference type="AlphaFoldDB" id="A0A1Y1LIZ6"/>
<evidence type="ECO:0000259" key="5">
    <source>
        <dbReference type="Pfam" id="PF25561"/>
    </source>
</evidence>
<evidence type="ECO:0000313" key="6">
    <source>
        <dbReference type="EMBL" id="JAV72808.1"/>
    </source>
</evidence>
<sequence>MHSLEGFSPMELNTHLTRFMESEKDKYRADILMYICLEIQRYLGTCGHVSNIFIHSQYTEARRKLNECALSSLNCDNNYIRTSCVSENYLWESGHLNIQSPYALLWTVVYYILKNFKLPTVEEHTLLELRNLSKNLIYSSIPGVELLHAYYYFEPNGLGDYNCIHELAPNRSNISRCPFKIMEFYLSKSPPSTRRSSFFYLKPVANYQDSEYWFEPEPLPTQGLSQIINRFKMVYEIMDIFMTDGVARFVPWEIPMPFVNSLVR</sequence>
<reference evidence="6" key="1">
    <citation type="journal article" date="2016" name="Sci. Rep.">
        <title>Molecular characterization of firefly nuptial gifts: a multi-omics approach sheds light on postcopulatory sexual selection.</title>
        <authorList>
            <person name="Al-Wathiqui N."/>
            <person name="Fallon T.R."/>
            <person name="South A."/>
            <person name="Weng J.K."/>
            <person name="Lewis S.M."/>
        </authorList>
    </citation>
    <scope>NUCLEOTIDE SEQUENCE</scope>
</reference>
<evidence type="ECO:0000256" key="1">
    <source>
        <dbReference type="ARBA" id="ARBA00022499"/>
    </source>
</evidence>
<reference evidence="7" key="3">
    <citation type="submission" date="2019-08" db="EMBL/GenBank/DDBJ databases">
        <authorList>
            <consortium name="Photinus pyralis genome working group"/>
            <person name="Fallon T.R."/>
            <person name="Sander Lower S.E."/>
            <person name="Weng J.-K."/>
        </authorList>
    </citation>
    <scope>NUCLEOTIDE SEQUENCE</scope>
    <source>
        <strain evidence="7">1611_PpyrPB1</strain>
        <tissue evidence="7">Whole body</tissue>
    </source>
</reference>
<accession>A0A1Y1LIZ6</accession>
<dbReference type="InterPro" id="IPR051284">
    <property type="entry name" value="ZnF_MYMT-QRICH1"/>
</dbReference>
<dbReference type="PANTHER" id="PTHR45736:SF1">
    <property type="entry name" value="WITHOUT CHILDREN, ISOFORM B"/>
    <property type="match status" value="1"/>
</dbReference>
<keyword evidence="8" id="KW-1185">Reference proteome</keyword>
<dbReference type="InterPro" id="IPR021893">
    <property type="entry name" value="ZMYM2-like_C"/>
</dbReference>
<evidence type="ECO:0000256" key="2">
    <source>
        <dbReference type="ARBA" id="ARBA00022553"/>
    </source>
</evidence>
<evidence type="ECO:0000313" key="7">
    <source>
        <dbReference type="EMBL" id="KAB0801541.1"/>
    </source>
</evidence>
<evidence type="ECO:0000313" key="8">
    <source>
        <dbReference type="Proteomes" id="UP000327044"/>
    </source>
</evidence>
<gene>
    <name evidence="7" type="ORF">PPYR_05895</name>
</gene>
<dbReference type="Pfam" id="PF25561">
    <property type="entry name" value="QRICH1"/>
    <property type="match status" value="1"/>
</dbReference>
<evidence type="ECO:0000256" key="3">
    <source>
        <dbReference type="ARBA" id="ARBA00022843"/>
    </source>
</evidence>
<reference evidence="7 8" key="2">
    <citation type="journal article" date="2018" name="Elife">
        <title>Firefly genomes illuminate parallel origins of bioluminescence in beetles.</title>
        <authorList>
            <person name="Fallon T.R."/>
            <person name="Lower S.E."/>
            <person name="Chang C.H."/>
            <person name="Bessho-Uehara M."/>
            <person name="Martin G.J."/>
            <person name="Bewick A.J."/>
            <person name="Behringer M."/>
            <person name="Debat H.J."/>
            <person name="Wong I."/>
            <person name="Day J.C."/>
            <person name="Suvorov A."/>
            <person name="Silva C.J."/>
            <person name="Stanger-Hall K.F."/>
            <person name="Hall D.W."/>
            <person name="Schmitz R.J."/>
            <person name="Nelson D.R."/>
            <person name="Lewis S.M."/>
            <person name="Shigenobu S."/>
            <person name="Bybee S.M."/>
            <person name="Larracuente A.M."/>
            <person name="Oba Y."/>
            <person name="Weng J.K."/>
        </authorList>
    </citation>
    <scope>NUCLEOTIDE SEQUENCE [LARGE SCALE GENOMIC DNA]</scope>
    <source>
        <strain evidence="7">1611_PpyrPB1</strain>
        <tissue evidence="7">Whole body</tissue>
    </source>
</reference>
<dbReference type="Pfam" id="PF12012">
    <property type="entry name" value="DUF3504"/>
    <property type="match status" value="1"/>
</dbReference>
<feature type="domain" description="ZMYM2-like/QRICH1 C-terminal" evidence="4">
    <location>
        <begin position="82"/>
        <end position="231"/>
    </location>
</feature>
<dbReference type="InterPro" id="IPR057926">
    <property type="entry name" value="QRICH1_dom"/>
</dbReference>